<protein>
    <submittedName>
        <fullName evidence="1">Uncharacterized protein</fullName>
    </submittedName>
</protein>
<evidence type="ECO:0000313" key="2">
    <source>
        <dbReference type="Proteomes" id="UP001195483"/>
    </source>
</evidence>
<name>A0AAE0WCU5_9BIVA</name>
<dbReference type="Proteomes" id="UP001195483">
    <property type="component" value="Unassembled WGS sequence"/>
</dbReference>
<sequence length="78" mass="9152">MEQNTISGENFLRQYFRSEEEERPFKAFRDPWVQTLHMSDIPIIDMPKEFTILVAFAAKCVNTDNLQALVCLTNRTNK</sequence>
<comment type="caution">
    <text evidence="1">The sequence shown here is derived from an EMBL/GenBank/DDBJ whole genome shotgun (WGS) entry which is preliminary data.</text>
</comment>
<gene>
    <name evidence="1" type="ORF">CHS0354_041575</name>
</gene>
<organism evidence="1 2">
    <name type="scientific">Potamilus streckersoni</name>
    <dbReference type="NCBI Taxonomy" id="2493646"/>
    <lineage>
        <taxon>Eukaryota</taxon>
        <taxon>Metazoa</taxon>
        <taxon>Spiralia</taxon>
        <taxon>Lophotrochozoa</taxon>
        <taxon>Mollusca</taxon>
        <taxon>Bivalvia</taxon>
        <taxon>Autobranchia</taxon>
        <taxon>Heteroconchia</taxon>
        <taxon>Palaeoheterodonta</taxon>
        <taxon>Unionida</taxon>
        <taxon>Unionoidea</taxon>
        <taxon>Unionidae</taxon>
        <taxon>Ambleminae</taxon>
        <taxon>Lampsilini</taxon>
        <taxon>Potamilus</taxon>
    </lineage>
</organism>
<proteinExistence type="predicted"/>
<reference evidence="1" key="3">
    <citation type="submission" date="2023-05" db="EMBL/GenBank/DDBJ databases">
        <authorList>
            <person name="Smith C.H."/>
        </authorList>
    </citation>
    <scope>NUCLEOTIDE SEQUENCE</scope>
    <source>
        <strain evidence="1">CHS0354</strain>
        <tissue evidence="1">Mantle</tissue>
    </source>
</reference>
<dbReference type="AlphaFoldDB" id="A0AAE0WCU5"/>
<keyword evidence="2" id="KW-1185">Reference proteome</keyword>
<accession>A0AAE0WCU5</accession>
<reference evidence="1" key="1">
    <citation type="journal article" date="2021" name="Genome Biol. Evol.">
        <title>A High-Quality Reference Genome for a Parasitic Bivalve with Doubly Uniparental Inheritance (Bivalvia: Unionida).</title>
        <authorList>
            <person name="Smith C.H."/>
        </authorList>
    </citation>
    <scope>NUCLEOTIDE SEQUENCE</scope>
    <source>
        <strain evidence="1">CHS0354</strain>
    </source>
</reference>
<evidence type="ECO:0000313" key="1">
    <source>
        <dbReference type="EMBL" id="KAK3609524.1"/>
    </source>
</evidence>
<dbReference type="EMBL" id="JAEAOA010002347">
    <property type="protein sequence ID" value="KAK3609524.1"/>
    <property type="molecule type" value="Genomic_DNA"/>
</dbReference>
<reference evidence="1" key="2">
    <citation type="journal article" date="2021" name="Genome Biol. Evol.">
        <title>Developing a high-quality reference genome for a parasitic bivalve with doubly uniparental inheritance (Bivalvia: Unionida).</title>
        <authorList>
            <person name="Smith C.H."/>
        </authorList>
    </citation>
    <scope>NUCLEOTIDE SEQUENCE</scope>
    <source>
        <strain evidence="1">CHS0354</strain>
        <tissue evidence="1">Mantle</tissue>
    </source>
</reference>